<name>A0A8J4PTN2_9MYCE</name>
<evidence type="ECO:0000256" key="1">
    <source>
        <dbReference type="SAM" id="MobiDB-lite"/>
    </source>
</evidence>
<gene>
    <name evidence="3" type="ORF">CYY_009445</name>
</gene>
<evidence type="ECO:0000313" key="4">
    <source>
        <dbReference type="Proteomes" id="UP000695562"/>
    </source>
</evidence>
<feature type="transmembrane region" description="Helical" evidence="2">
    <location>
        <begin position="96"/>
        <end position="119"/>
    </location>
</feature>
<dbReference type="AlphaFoldDB" id="A0A8J4PTN2"/>
<protein>
    <recommendedName>
        <fullName evidence="5">Transmembrane protein</fullName>
    </recommendedName>
</protein>
<dbReference type="Proteomes" id="UP000695562">
    <property type="component" value="Unassembled WGS sequence"/>
</dbReference>
<keyword evidence="2" id="KW-0812">Transmembrane</keyword>
<sequence length="235" mass="26450">MYSFFVSDEIRIQKVRGILVMVYIFGFILLCYQIPITIVSLKKDISLIEGIGFLILIFVYATGVFINGSVLLKSLKNHKKKSQYKHFNVMILKTKVLLVTLVTEFLVIVVHDLVFNFAIDQKYNNFPISTLITGIVDLGQMIVVMFVLANGKFYKYFKFQRVRSPVSYSTSDGASGESKNSGSKGTNISKSFDSKSIDASIDLSVSVYNNNSKSKFEQNDSRIIVSDSNPNENNI</sequence>
<keyword evidence="2" id="KW-0472">Membrane</keyword>
<reference evidence="3" key="1">
    <citation type="submission" date="2020-01" db="EMBL/GenBank/DDBJ databases">
        <title>Development of genomics and gene disruption for Polysphondylium violaceum indicates a role for the polyketide synthase stlB in stalk morphogenesis.</title>
        <authorList>
            <person name="Narita B."/>
            <person name="Kawabe Y."/>
            <person name="Kin K."/>
            <person name="Saito T."/>
            <person name="Gibbs R."/>
            <person name="Kuspa A."/>
            <person name="Muzny D."/>
            <person name="Queller D."/>
            <person name="Richards S."/>
            <person name="Strassman J."/>
            <person name="Sucgang R."/>
            <person name="Worley K."/>
            <person name="Schaap P."/>
        </authorList>
    </citation>
    <scope>NUCLEOTIDE SEQUENCE</scope>
    <source>
        <strain evidence="3">QSvi11</strain>
    </source>
</reference>
<dbReference type="OrthoDB" id="20557at2759"/>
<evidence type="ECO:0000313" key="3">
    <source>
        <dbReference type="EMBL" id="KAF2069236.1"/>
    </source>
</evidence>
<dbReference type="EMBL" id="AJWJ01000710">
    <property type="protein sequence ID" value="KAF2069236.1"/>
    <property type="molecule type" value="Genomic_DNA"/>
</dbReference>
<feature type="region of interest" description="Disordered" evidence="1">
    <location>
        <begin position="167"/>
        <end position="187"/>
    </location>
</feature>
<comment type="caution">
    <text evidence="3">The sequence shown here is derived from an EMBL/GenBank/DDBJ whole genome shotgun (WGS) entry which is preliminary data.</text>
</comment>
<feature type="transmembrane region" description="Helical" evidence="2">
    <location>
        <begin position="51"/>
        <end position="75"/>
    </location>
</feature>
<proteinExistence type="predicted"/>
<evidence type="ECO:0000256" key="2">
    <source>
        <dbReference type="SAM" id="Phobius"/>
    </source>
</evidence>
<feature type="transmembrane region" description="Helical" evidence="2">
    <location>
        <begin position="20"/>
        <end position="39"/>
    </location>
</feature>
<dbReference type="PANTHER" id="PTHR31494:SF4">
    <property type="entry name" value="THH1_TOM1_TOM3 DOMAIN-CONTAINING PROTEIN-RELATED"/>
    <property type="match status" value="1"/>
</dbReference>
<dbReference type="PANTHER" id="PTHR31494">
    <property type="entry name" value="THH1_TOM1_TOM3 DOMAIN-CONTAINING PROTEIN-RELATED-RELATED"/>
    <property type="match status" value="1"/>
</dbReference>
<keyword evidence="2" id="KW-1133">Transmembrane helix</keyword>
<accession>A0A8J4PTN2</accession>
<organism evidence="3 4">
    <name type="scientific">Polysphondylium violaceum</name>
    <dbReference type="NCBI Taxonomy" id="133409"/>
    <lineage>
        <taxon>Eukaryota</taxon>
        <taxon>Amoebozoa</taxon>
        <taxon>Evosea</taxon>
        <taxon>Eumycetozoa</taxon>
        <taxon>Dictyostelia</taxon>
        <taxon>Dictyosteliales</taxon>
        <taxon>Dictyosteliaceae</taxon>
        <taxon>Polysphondylium</taxon>
    </lineage>
</organism>
<evidence type="ECO:0008006" key="5">
    <source>
        <dbReference type="Google" id="ProtNLM"/>
    </source>
</evidence>
<feature type="transmembrane region" description="Helical" evidence="2">
    <location>
        <begin position="131"/>
        <end position="151"/>
    </location>
</feature>
<keyword evidence="4" id="KW-1185">Reference proteome</keyword>